<proteinExistence type="predicted"/>
<gene>
    <name evidence="2" type="ORF">Sjap_016460</name>
</gene>
<keyword evidence="3" id="KW-1185">Reference proteome</keyword>
<reference evidence="2 3" key="1">
    <citation type="submission" date="2024-01" db="EMBL/GenBank/DDBJ databases">
        <title>Genome assemblies of Stephania.</title>
        <authorList>
            <person name="Yang L."/>
        </authorList>
    </citation>
    <scope>NUCLEOTIDE SEQUENCE [LARGE SCALE GENOMIC DNA]</scope>
    <source>
        <strain evidence="2">QJT</strain>
        <tissue evidence="2">Leaf</tissue>
    </source>
</reference>
<evidence type="ECO:0000256" key="1">
    <source>
        <dbReference type="SAM" id="Phobius"/>
    </source>
</evidence>
<comment type="caution">
    <text evidence="2">The sequence shown here is derived from an EMBL/GenBank/DDBJ whole genome shotgun (WGS) entry which is preliminary data.</text>
</comment>
<feature type="transmembrane region" description="Helical" evidence="1">
    <location>
        <begin position="400"/>
        <end position="428"/>
    </location>
</feature>
<dbReference type="Proteomes" id="UP001417504">
    <property type="component" value="Unassembled WGS sequence"/>
</dbReference>
<sequence>MSTDNQVAVDIETANKNLAETIRNRIQALPSSKFCIFRVPEKFRIDKEDVYSPKILAIGPYHCNNPNLKSMEEHKKWYLHAFLARSSKQLDDVVKDLRDLEQDARDCYADPISDISSDDFVTLMLFDGCFILELLCRYFDEVEDKSKDMNDRIFTSTWMIPSLRRDLVMLENQIPFIVLEALFKFINNSAAKRVYNINKIIISFFNAIIPTIEQAQAKEDTKGKHLLDFLRTHLLPSSQQVEFGSYVNWEYTKCVTDISEAGVKFKRRAHGDGLLDVKFENGVLEIPPFCFGESVTVLLPNLIALEQCEGYSDQITSYVILLDSLINSPNDVKLLRNRDIIDSLFHEDEKVAIAINNLCKGVVVNEFYYDLLCHRVNAYCRTDWHKWRATLKRDYFNTPWAILSFIAAIILLVLAFIQALFSVIAYYAPKNNN</sequence>
<evidence type="ECO:0000313" key="3">
    <source>
        <dbReference type="Proteomes" id="UP001417504"/>
    </source>
</evidence>
<evidence type="ECO:0000313" key="2">
    <source>
        <dbReference type="EMBL" id="KAK9117513.1"/>
    </source>
</evidence>
<dbReference type="EMBL" id="JBBNAE010000006">
    <property type="protein sequence ID" value="KAK9117513.1"/>
    <property type="molecule type" value="Genomic_DNA"/>
</dbReference>
<keyword evidence="1" id="KW-0812">Transmembrane</keyword>
<name>A0AAP0IM76_9MAGN</name>
<dbReference type="InterPro" id="IPR004158">
    <property type="entry name" value="DUF247_pln"/>
</dbReference>
<organism evidence="2 3">
    <name type="scientific">Stephania japonica</name>
    <dbReference type="NCBI Taxonomy" id="461633"/>
    <lineage>
        <taxon>Eukaryota</taxon>
        <taxon>Viridiplantae</taxon>
        <taxon>Streptophyta</taxon>
        <taxon>Embryophyta</taxon>
        <taxon>Tracheophyta</taxon>
        <taxon>Spermatophyta</taxon>
        <taxon>Magnoliopsida</taxon>
        <taxon>Ranunculales</taxon>
        <taxon>Menispermaceae</taxon>
        <taxon>Menispermoideae</taxon>
        <taxon>Cissampelideae</taxon>
        <taxon>Stephania</taxon>
    </lineage>
</organism>
<dbReference type="PANTHER" id="PTHR31170:SF25">
    <property type="entry name" value="BNAA09G04570D PROTEIN"/>
    <property type="match status" value="1"/>
</dbReference>
<dbReference type="PANTHER" id="PTHR31170">
    <property type="entry name" value="BNAC04G53230D PROTEIN"/>
    <property type="match status" value="1"/>
</dbReference>
<protein>
    <submittedName>
        <fullName evidence="2">Uncharacterized protein</fullName>
    </submittedName>
</protein>
<accession>A0AAP0IM76</accession>
<keyword evidence="1" id="KW-1133">Transmembrane helix</keyword>
<keyword evidence="1" id="KW-0472">Membrane</keyword>
<dbReference type="Pfam" id="PF03140">
    <property type="entry name" value="DUF247"/>
    <property type="match status" value="1"/>
</dbReference>
<dbReference type="AlphaFoldDB" id="A0AAP0IM76"/>